<protein>
    <submittedName>
        <fullName evidence="1">Uncharacterized protein</fullName>
    </submittedName>
</protein>
<organism evidence="1">
    <name type="scientific">marine sediment metagenome</name>
    <dbReference type="NCBI Taxonomy" id="412755"/>
    <lineage>
        <taxon>unclassified sequences</taxon>
        <taxon>metagenomes</taxon>
        <taxon>ecological metagenomes</taxon>
    </lineage>
</organism>
<proteinExistence type="predicted"/>
<dbReference type="EMBL" id="BARS01019738">
    <property type="protein sequence ID" value="GAF94200.1"/>
    <property type="molecule type" value="Genomic_DNA"/>
</dbReference>
<feature type="non-terminal residue" evidence="1">
    <location>
        <position position="1"/>
    </location>
</feature>
<evidence type="ECO:0000313" key="1">
    <source>
        <dbReference type="EMBL" id="GAF94200.1"/>
    </source>
</evidence>
<gene>
    <name evidence="1" type="ORF">S01H1_31933</name>
</gene>
<dbReference type="AlphaFoldDB" id="X0V0L4"/>
<feature type="non-terminal residue" evidence="1">
    <location>
        <position position="274"/>
    </location>
</feature>
<sequence>VKEHSELANVDSAGYRENHCFEVRKVNKHNSEYVVAFPEGGGSGWYSDTIRKATSDEIAMYKDAGEPVDITDCKTSKLDDDDLLERARRLYPVGTKYIDAHGDCGEQIVDSKPDWVTTGKSIEGGIGYLYRNGVWAEIINGFEHGELLYGEAHEEWLWFYNSKGGYSDSHVGAINFQDKIVRSDVCSIWSGNTKNIRRATTADIQRLTDLGYEVKDYKFVKIKNVKEWGVGTYAVVIKDGYLGHDHCLNSQPKMPIGFVGEIEYCYDNSTTAFM</sequence>
<reference evidence="1" key="1">
    <citation type="journal article" date="2014" name="Front. Microbiol.">
        <title>High frequency of phylogenetically diverse reductive dehalogenase-homologous genes in deep subseafloor sedimentary metagenomes.</title>
        <authorList>
            <person name="Kawai M."/>
            <person name="Futagami T."/>
            <person name="Toyoda A."/>
            <person name="Takaki Y."/>
            <person name="Nishi S."/>
            <person name="Hori S."/>
            <person name="Arai W."/>
            <person name="Tsubouchi T."/>
            <person name="Morono Y."/>
            <person name="Uchiyama I."/>
            <person name="Ito T."/>
            <person name="Fujiyama A."/>
            <person name="Inagaki F."/>
            <person name="Takami H."/>
        </authorList>
    </citation>
    <scope>NUCLEOTIDE SEQUENCE</scope>
    <source>
        <strain evidence="1">Expedition CK06-06</strain>
    </source>
</reference>
<accession>X0V0L4</accession>
<name>X0V0L4_9ZZZZ</name>
<comment type="caution">
    <text evidence="1">The sequence shown here is derived from an EMBL/GenBank/DDBJ whole genome shotgun (WGS) entry which is preliminary data.</text>
</comment>